<dbReference type="InterPro" id="IPR049720">
    <property type="entry name" value="EF1B_bsu/dsu"/>
</dbReference>
<dbReference type="AlphaFoldDB" id="F0ZAA3"/>
<dbReference type="VEuPathDB" id="AmoebaDB:DICPUDRAFT_93663"/>
<organism evidence="5 6">
    <name type="scientific">Dictyostelium purpureum</name>
    <name type="common">Slime mold</name>
    <dbReference type="NCBI Taxonomy" id="5786"/>
    <lineage>
        <taxon>Eukaryota</taxon>
        <taxon>Amoebozoa</taxon>
        <taxon>Evosea</taxon>
        <taxon>Eumycetozoa</taxon>
        <taxon>Dictyostelia</taxon>
        <taxon>Dictyosteliales</taxon>
        <taxon>Dictyosteliaceae</taxon>
        <taxon>Dictyostelium</taxon>
    </lineage>
</organism>
<reference evidence="6" key="1">
    <citation type="journal article" date="2011" name="Genome Biol.">
        <title>Comparative genomics of the social amoebae Dictyostelium discoideum and Dictyostelium purpureum.</title>
        <authorList>
            <consortium name="US DOE Joint Genome Institute (JGI-PGF)"/>
            <person name="Sucgang R."/>
            <person name="Kuo A."/>
            <person name="Tian X."/>
            <person name="Salerno W."/>
            <person name="Parikh A."/>
            <person name="Feasley C.L."/>
            <person name="Dalin E."/>
            <person name="Tu H."/>
            <person name="Huang E."/>
            <person name="Barry K."/>
            <person name="Lindquist E."/>
            <person name="Shapiro H."/>
            <person name="Bruce D."/>
            <person name="Schmutz J."/>
            <person name="Salamov A."/>
            <person name="Fey P."/>
            <person name="Gaudet P."/>
            <person name="Anjard C."/>
            <person name="Babu M.M."/>
            <person name="Basu S."/>
            <person name="Bushmanova Y."/>
            <person name="van der Wel H."/>
            <person name="Katoh-Kurasawa M."/>
            <person name="Dinh C."/>
            <person name="Coutinho P.M."/>
            <person name="Saito T."/>
            <person name="Elias M."/>
            <person name="Schaap P."/>
            <person name="Kay R.R."/>
            <person name="Henrissat B."/>
            <person name="Eichinger L."/>
            <person name="Rivero F."/>
            <person name="Putnam N.H."/>
            <person name="West C.M."/>
            <person name="Loomis W.F."/>
            <person name="Chisholm R.L."/>
            <person name="Shaulsky G."/>
            <person name="Strassmann J.E."/>
            <person name="Queller D.C."/>
            <person name="Kuspa A."/>
            <person name="Grigoriev I.V."/>
        </authorList>
    </citation>
    <scope>NUCLEOTIDE SEQUENCE [LARGE SCALE GENOMIC DNA]</scope>
    <source>
        <strain evidence="6">QSDP1</strain>
    </source>
</reference>
<dbReference type="InterPro" id="IPR014717">
    <property type="entry name" value="Transl_elong_EF1B/ribsomal_bS6"/>
</dbReference>
<dbReference type="GO" id="GO:0005853">
    <property type="term" value="C:eukaryotic translation elongation factor 1 complex"/>
    <property type="evidence" value="ECO:0007669"/>
    <property type="project" value="InterPro"/>
</dbReference>
<evidence type="ECO:0000256" key="1">
    <source>
        <dbReference type="ARBA" id="ARBA00007411"/>
    </source>
</evidence>
<dbReference type="OMA" id="GEFRKEP"/>
<proteinExistence type="inferred from homology"/>
<keyword evidence="2" id="KW-0251">Elongation factor</keyword>
<name>F0ZAA3_DICPU</name>
<dbReference type="Pfam" id="PF00736">
    <property type="entry name" value="EF1_GNE"/>
    <property type="match status" value="1"/>
</dbReference>
<evidence type="ECO:0000313" key="5">
    <source>
        <dbReference type="EMBL" id="EGC39113.1"/>
    </source>
</evidence>
<evidence type="ECO:0000259" key="4">
    <source>
        <dbReference type="SMART" id="SM00888"/>
    </source>
</evidence>
<evidence type="ECO:0000313" key="6">
    <source>
        <dbReference type="Proteomes" id="UP000001064"/>
    </source>
</evidence>
<dbReference type="OrthoDB" id="331763at2759"/>
<protein>
    <recommendedName>
        <fullName evidence="4">Translation elongation factor EF1B beta/delta subunit guanine nucleotide exchange domain-containing protein</fullName>
    </recommendedName>
</protein>
<dbReference type="STRING" id="5786.F0ZAA3"/>
<dbReference type="SMART" id="SM00888">
    <property type="entry name" value="EF1_GNE"/>
    <property type="match status" value="1"/>
</dbReference>
<dbReference type="PANTHER" id="PTHR11595">
    <property type="entry name" value="EF-HAND AND COILED-COIL DOMAIN-CONTAINING FAMILY MEMBER"/>
    <property type="match status" value="1"/>
</dbReference>
<dbReference type="GO" id="GO:0003746">
    <property type="term" value="F:translation elongation factor activity"/>
    <property type="evidence" value="ECO:0007669"/>
    <property type="project" value="UniProtKB-KW"/>
</dbReference>
<dbReference type="eggNOG" id="KOG1668">
    <property type="taxonomic scope" value="Eukaryota"/>
</dbReference>
<sequence length="90" mass="10169">MHKTSVIFCVAPATEDTDIREVETKIKSIKMKGLTWGDCKKDKDIGIGKLNRLKMLAVVENDTSVDEIEERISRMKDLVQSVDIEAMSEI</sequence>
<dbReference type="EMBL" id="GL870963">
    <property type="protein sequence ID" value="EGC39113.1"/>
    <property type="molecule type" value="Genomic_DNA"/>
</dbReference>
<evidence type="ECO:0000256" key="3">
    <source>
        <dbReference type="ARBA" id="ARBA00022917"/>
    </source>
</evidence>
<dbReference type="Gene3D" id="3.30.70.60">
    <property type="match status" value="1"/>
</dbReference>
<dbReference type="InParanoid" id="F0ZAA3"/>
<dbReference type="PANTHER" id="PTHR11595:SF21">
    <property type="entry name" value="ELONGATION FACTOR 1-BETA"/>
    <property type="match status" value="1"/>
</dbReference>
<dbReference type="KEGG" id="dpp:DICPUDRAFT_93663"/>
<keyword evidence="6" id="KW-1185">Reference proteome</keyword>
<dbReference type="Proteomes" id="UP000001064">
    <property type="component" value="Unassembled WGS sequence"/>
</dbReference>
<dbReference type="InterPro" id="IPR014038">
    <property type="entry name" value="EF1B_bsu/dsu_GNE"/>
</dbReference>
<comment type="similarity">
    <text evidence="1">Belongs to the EF-1-beta/EF-1-delta family.</text>
</comment>
<evidence type="ECO:0000256" key="2">
    <source>
        <dbReference type="ARBA" id="ARBA00022768"/>
    </source>
</evidence>
<dbReference type="InterPro" id="IPR036219">
    <property type="entry name" value="eEF-1beta-like_sf"/>
</dbReference>
<dbReference type="SUPFAM" id="SSF54984">
    <property type="entry name" value="eEF-1beta-like"/>
    <property type="match status" value="1"/>
</dbReference>
<keyword evidence="3" id="KW-0648">Protein biosynthesis</keyword>
<accession>F0ZAA3</accession>
<feature type="domain" description="Translation elongation factor EF1B beta/delta subunit guanine nucleotide exchange" evidence="4">
    <location>
        <begin position="3"/>
        <end position="90"/>
    </location>
</feature>
<dbReference type="GeneID" id="10510250"/>
<gene>
    <name evidence="5" type="ORF">DICPUDRAFT_93663</name>
</gene>
<dbReference type="RefSeq" id="XP_003284365.1">
    <property type="nucleotide sequence ID" value="XM_003284317.1"/>
</dbReference>